<dbReference type="GO" id="GO:0016998">
    <property type="term" value="P:cell wall macromolecule catabolic process"/>
    <property type="evidence" value="ECO:0007669"/>
    <property type="project" value="InterPro"/>
</dbReference>
<dbReference type="OrthoDB" id="3078754at2"/>
<dbReference type="Pfam" id="PF00182">
    <property type="entry name" value="Glyco_hydro_19"/>
    <property type="match status" value="1"/>
</dbReference>
<protein>
    <submittedName>
        <fullName evidence="4">Predicted chitinase</fullName>
    </submittedName>
</protein>
<name>A0A1G7ZIW8_9HYPH</name>
<keyword evidence="2" id="KW-0472">Membrane</keyword>
<dbReference type="GO" id="GO:0004568">
    <property type="term" value="F:chitinase activity"/>
    <property type="evidence" value="ECO:0007669"/>
    <property type="project" value="InterPro"/>
</dbReference>
<gene>
    <name evidence="4" type="ORF">SAMN04487974_12045</name>
</gene>
<evidence type="ECO:0000256" key="1">
    <source>
        <dbReference type="SAM" id="MobiDB-lite"/>
    </source>
</evidence>
<dbReference type="Proteomes" id="UP000199495">
    <property type="component" value="Unassembled WGS sequence"/>
</dbReference>
<accession>A0A1G7ZIW8</accession>
<feature type="transmembrane region" description="Helical" evidence="2">
    <location>
        <begin position="237"/>
        <end position="256"/>
    </location>
</feature>
<dbReference type="STRING" id="440168.SAMN04487974_12045"/>
<dbReference type="Gene3D" id="1.10.530.10">
    <property type="match status" value="1"/>
</dbReference>
<dbReference type="EMBL" id="FNCS01000020">
    <property type="protein sequence ID" value="SDH08663.1"/>
    <property type="molecule type" value="Genomic_DNA"/>
</dbReference>
<evidence type="ECO:0000256" key="2">
    <source>
        <dbReference type="SAM" id="Phobius"/>
    </source>
</evidence>
<dbReference type="AlphaFoldDB" id="A0A1G7ZIW8"/>
<keyword evidence="2" id="KW-0812">Transmembrane</keyword>
<feature type="compositionally biased region" description="Pro residues" evidence="1">
    <location>
        <begin position="216"/>
        <end position="230"/>
    </location>
</feature>
<dbReference type="RefSeq" id="WP_090599006.1">
    <property type="nucleotide sequence ID" value="NZ_FNCS01000020.1"/>
</dbReference>
<feature type="domain" description="Glycoside hydrolase family 19 catalytic" evidence="3">
    <location>
        <begin position="103"/>
        <end position="139"/>
    </location>
</feature>
<proteinExistence type="predicted"/>
<evidence type="ECO:0000259" key="3">
    <source>
        <dbReference type="Pfam" id="PF00182"/>
    </source>
</evidence>
<feature type="region of interest" description="Disordered" evidence="1">
    <location>
        <begin position="210"/>
        <end position="233"/>
    </location>
</feature>
<organism evidence="4 5">
    <name type="scientific">Pelagibacterium luteolum</name>
    <dbReference type="NCBI Taxonomy" id="440168"/>
    <lineage>
        <taxon>Bacteria</taxon>
        <taxon>Pseudomonadati</taxon>
        <taxon>Pseudomonadota</taxon>
        <taxon>Alphaproteobacteria</taxon>
        <taxon>Hyphomicrobiales</taxon>
        <taxon>Devosiaceae</taxon>
        <taxon>Pelagibacterium</taxon>
    </lineage>
</organism>
<keyword evidence="5" id="KW-1185">Reference proteome</keyword>
<dbReference type="InterPro" id="IPR023346">
    <property type="entry name" value="Lysozyme-like_dom_sf"/>
</dbReference>
<reference evidence="4 5" key="1">
    <citation type="submission" date="2016-10" db="EMBL/GenBank/DDBJ databases">
        <authorList>
            <person name="de Groot N.N."/>
        </authorList>
    </citation>
    <scope>NUCLEOTIDE SEQUENCE [LARGE SCALE GENOMIC DNA]</scope>
    <source>
        <strain evidence="4 5">CGMCC 1.10267</strain>
    </source>
</reference>
<evidence type="ECO:0000313" key="4">
    <source>
        <dbReference type="EMBL" id="SDH08663.1"/>
    </source>
</evidence>
<dbReference type="SUPFAM" id="SSF53955">
    <property type="entry name" value="Lysozyme-like"/>
    <property type="match status" value="1"/>
</dbReference>
<dbReference type="GO" id="GO:0006032">
    <property type="term" value="P:chitin catabolic process"/>
    <property type="evidence" value="ECO:0007669"/>
    <property type="project" value="InterPro"/>
</dbReference>
<evidence type="ECO:0000313" key="5">
    <source>
        <dbReference type="Proteomes" id="UP000199495"/>
    </source>
</evidence>
<dbReference type="InterPro" id="IPR000726">
    <property type="entry name" value="Glyco_hydro_19_cat"/>
</dbReference>
<sequence>MNSAFFDAVRASVFGGRMTQAQVDGTIALLEAGKRYGVTDRHHMANVLAQVFHETGQNMLGIKETVMPSHKDKNPSDAEVIRRLDRAFAAGQLPWVKTPYWRQGWFGRGPIMLTHENNYRKMGKAIGVDLVANPNLAMDRNIGASIAVVGMRDGMFTGRKLSDYAFPGALDAAVASNPRRIVNGQDGTDKLVADYHRKFHAALTHAGWSVASPAQPSKPKPAPAPSPITPEQPNGSAGAALAIIAAILAAVSYFIFGR</sequence>
<keyword evidence="2" id="KW-1133">Transmembrane helix</keyword>